<keyword evidence="6 10" id="KW-0407">Ion channel</keyword>
<evidence type="ECO:0000256" key="10">
    <source>
        <dbReference type="HAMAP-Rule" id="MF_00454"/>
    </source>
</evidence>
<dbReference type="KEGG" id="lng:BSQ50_05620"/>
<protein>
    <recommendedName>
        <fullName evidence="10">Fluoride-specific ion channel FluC</fullName>
    </recommendedName>
</protein>
<feature type="transmembrane region" description="Helical" evidence="10">
    <location>
        <begin position="92"/>
        <end position="118"/>
    </location>
</feature>
<keyword evidence="3 10" id="KW-0812">Transmembrane</keyword>
<keyword evidence="10" id="KW-0406">Ion transport</keyword>
<organism evidence="11 12">
    <name type="scientific">Liquorilactobacillus nagelii</name>
    <dbReference type="NCBI Taxonomy" id="82688"/>
    <lineage>
        <taxon>Bacteria</taxon>
        <taxon>Bacillati</taxon>
        <taxon>Bacillota</taxon>
        <taxon>Bacilli</taxon>
        <taxon>Lactobacillales</taxon>
        <taxon>Lactobacillaceae</taxon>
        <taxon>Liquorilactobacillus</taxon>
    </lineage>
</organism>
<reference evidence="11 12" key="1">
    <citation type="submission" date="2016-11" db="EMBL/GenBank/DDBJ databases">
        <title>Interaction between Lactobacillus species and yeast in water kefir.</title>
        <authorList>
            <person name="Behr J."/>
            <person name="Xu D."/>
            <person name="Vogel R.F."/>
        </authorList>
    </citation>
    <scope>NUCLEOTIDE SEQUENCE [LARGE SCALE GENOMIC DNA]</scope>
    <source>
        <strain evidence="11 12">TMW 1.1827</strain>
    </source>
</reference>
<comment type="activity regulation">
    <text evidence="10">Na(+) is not transported, but it plays an essential structural role and its presence is essential for fluoride channel function.</text>
</comment>
<accession>A0A3S6QVG4</accession>
<dbReference type="EMBL" id="CP018180">
    <property type="protein sequence ID" value="AUJ32078.1"/>
    <property type="molecule type" value="Genomic_DNA"/>
</dbReference>
<dbReference type="GO" id="GO:0005886">
    <property type="term" value="C:plasma membrane"/>
    <property type="evidence" value="ECO:0007669"/>
    <property type="project" value="UniProtKB-SubCell"/>
</dbReference>
<feature type="transmembrane region" description="Helical" evidence="10">
    <location>
        <begin position="56"/>
        <end position="72"/>
    </location>
</feature>
<feature type="binding site" evidence="10">
    <location>
        <position position="70"/>
    </location>
    <ligand>
        <name>Na(+)</name>
        <dbReference type="ChEBI" id="CHEBI:29101"/>
        <note>structural</note>
    </ligand>
</feature>
<dbReference type="HAMAP" id="MF_00454">
    <property type="entry name" value="FluC"/>
    <property type="match status" value="1"/>
</dbReference>
<dbReference type="GO" id="GO:0062054">
    <property type="term" value="F:fluoride channel activity"/>
    <property type="evidence" value="ECO:0007669"/>
    <property type="project" value="UniProtKB-UniRule"/>
</dbReference>
<dbReference type="GO" id="GO:0140114">
    <property type="term" value="P:cellular detoxification of fluoride"/>
    <property type="evidence" value="ECO:0007669"/>
    <property type="project" value="UniProtKB-UniRule"/>
</dbReference>
<evidence type="ECO:0000256" key="9">
    <source>
        <dbReference type="ARBA" id="ARBA00049940"/>
    </source>
</evidence>
<dbReference type="RefSeq" id="WP_057886085.1">
    <property type="nucleotide sequence ID" value="NZ_CP018180.1"/>
</dbReference>
<comment type="function">
    <text evidence="9 10">Fluoride-specific ion channel. Important for reducing fluoride concentration in the cell, thus reducing its toxicity.</text>
</comment>
<keyword evidence="10" id="KW-0915">Sodium</keyword>
<keyword evidence="5 10" id="KW-0472">Membrane</keyword>
<feature type="binding site" evidence="10">
    <location>
        <position position="67"/>
    </location>
    <ligand>
        <name>Na(+)</name>
        <dbReference type="ChEBI" id="CHEBI:29101"/>
        <note>structural</note>
    </ligand>
</feature>
<dbReference type="AlphaFoldDB" id="A0A3S6QVG4"/>
<dbReference type="GO" id="GO:0046872">
    <property type="term" value="F:metal ion binding"/>
    <property type="evidence" value="ECO:0007669"/>
    <property type="project" value="UniProtKB-KW"/>
</dbReference>
<name>A0A3S6QVG4_9LACO</name>
<dbReference type="PANTHER" id="PTHR28259">
    <property type="entry name" value="FLUORIDE EXPORT PROTEIN 1-RELATED"/>
    <property type="match status" value="1"/>
</dbReference>
<keyword evidence="10" id="KW-0479">Metal-binding</keyword>
<comment type="similarity">
    <text evidence="7 10">Belongs to the fluoride channel Fluc/FEX (TC 1.A.43) family.</text>
</comment>
<evidence type="ECO:0000256" key="8">
    <source>
        <dbReference type="ARBA" id="ARBA00035585"/>
    </source>
</evidence>
<evidence type="ECO:0000256" key="2">
    <source>
        <dbReference type="ARBA" id="ARBA00022475"/>
    </source>
</evidence>
<gene>
    <name evidence="10" type="primary">fluC</name>
    <name evidence="10" type="synonym">crcB</name>
    <name evidence="11" type="ORF">BSQ50_05620</name>
</gene>
<evidence type="ECO:0000313" key="12">
    <source>
        <dbReference type="Proteomes" id="UP000324497"/>
    </source>
</evidence>
<dbReference type="NCBIfam" id="NF010816">
    <property type="entry name" value="PRK14220.1"/>
    <property type="match status" value="1"/>
</dbReference>
<dbReference type="PANTHER" id="PTHR28259:SF1">
    <property type="entry name" value="FLUORIDE EXPORT PROTEIN 1-RELATED"/>
    <property type="match status" value="1"/>
</dbReference>
<comment type="subcellular location">
    <subcellularLocation>
        <location evidence="1 10">Cell membrane</location>
        <topology evidence="1 10">Multi-pass membrane protein</topology>
    </subcellularLocation>
</comment>
<keyword evidence="10" id="KW-0813">Transport</keyword>
<keyword evidence="4 10" id="KW-1133">Transmembrane helix</keyword>
<keyword evidence="2 10" id="KW-1003">Cell membrane</keyword>
<evidence type="ECO:0000256" key="4">
    <source>
        <dbReference type="ARBA" id="ARBA00022989"/>
    </source>
</evidence>
<evidence type="ECO:0000256" key="1">
    <source>
        <dbReference type="ARBA" id="ARBA00004651"/>
    </source>
</evidence>
<dbReference type="Proteomes" id="UP000324497">
    <property type="component" value="Chromosome"/>
</dbReference>
<proteinExistence type="inferred from homology"/>
<comment type="catalytic activity">
    <reaction evidence="8">
        <text>fluoride(in) = fluoride(out)</text>
        <dbReference type="Rhea" id="RHEA:76159"/>
        <dbReference type="ChEBI" id="CHEBI:17051"/>
    </reaction>
    <physiologicalReaction direction="left-to-right" evidence="8">
        <dbReference type="Rhea" id="RHEA:76160"/>
    </physiologicalReaction>
</comment>
<dbReference type="Pfam" id="PF02537">
    <property type="entry name" value="CRCB"/>
    <property type="match status" value="1"/>
</dbReference>
<feature type="transmembrane region" description="Helical" evidence="10">
    <location>
        <begin position="30"/>
        <end position="49"/>
    </location>
</feature>
<evidence type="ECO:0000256" key="6">
    <source>
        <dbReference type="ARBA" id="ARBA00023303"/>
    </source>
</evidence>
<dbReference type="GeneID" id="78521580"/>
<sequence>MLIVLIGLGSSCGAICRYLITQSLKKKSGWPWATLLINLTGSFLLGFLFGSKLASSLYLILGVGVLGGYTTFSTLNVELLALHRSHDQRLELAYALASYLIGLLLAILGVIIGQVIFVK</sequence>
<dbReference type="InterPro" id="IPR003691">
    <property type="entry name" value="FluC"/>
</dbReference>
<keyword evidence="12" id="KW-1185">Reference proteome</keyword>
<evidence type="ECO:0000256" key="3">
    <source>
        <dbReference type="ARBA" id="ARBA00022692"/>
    </source>
</evidence>
<evidence type="ECO:0000313" key="11">
    <source>
        <dbReference type="EMBL" id="AUJ32078.1"/>
    </source>
</evidence>
<evidence type="ECO:0000256" key="7">
    <source>
        <dbReference type="ARBA" id="ARBA00035120"/>
    </source>
</evidence>
<evidence type="ECO:0000256" key="5">
    <source>
        <dbReference type="ARBA" id="ARBA00023136"/>
    </source>
</evidence>